<dbReference type="Proteomes" id="UP000887574">
    <property type="component" value="Unplaced"/>
</dbReference>
<evidence type="ECO:0000313" key="1">
    <source>
        <dbReference type="Proteomes" id="UP000887574"/>
    </source>
</evidence>
<name>A0A915DYV9_9BILA</name>
<sequence>MQHENNVLSIELFANKTRLFNRQIQTSKKVGWRASISFGVESSAWGLQCGSYFRNNDTFTHILRSASKTTCQFCQSNGSSIVTTFCGLRPSIRYIFFGCISNVLYIRADSKSCLLYNFAYSTHSEAFAFVVGWSQLMDWLAILTVLVHNISDSVNLLFHNIIEDNLKMDWLRYENVFGASSPYQMSNVVHPSIGLRCSLF</sequence>
<dbReference type="AlphaFoldDB" id="A0A915DYV9"/>
<dbReference type="WBParaSite" id="jg24158">
    <property type="protein sequence ID" value="jg24158"/>
    <property type="gene ID" value="jg24158"/>
</dbReference>
<reference evidence="2" key="1">
    <citation type="submission" date="2022-11" db="UniProtKB">
        <authorList>
            <consortium name="WormBaseParasite"/>
        </authorList>
    </citation>
    <scope>IDENTIFICATION</scope>
</reference>
<protein>
    <submittedName>
        <fullName evidence="2">Uncharacterized protein</fullName>
    </submittedName>
</protein>
<organism evidence="1 2">
    <name type="scientific">Ditylenchus dipsaci</name>
    <dbReference type="NCBI Taxonomy" id="166011"/>
    <lineage>
        <taxon>Eukaryota</taxon>
        <taxon>Metazoa</taxon>
        <taxon>Ecdysozoa</taxon>
        <taxon>Nematoda</taxon>
        <taxon>Chromadorea</taxon>
        <taxon>Rhabditida</taxon>
        <taxon>Tylenchina</taxon>
        <taxon>Tylenchomorpha</taxon>
        <taxon>Sphaerularioidea</taxon>
        <taxon>Anguinidae</taxon>
        <taxon>Anguininae</taxon>
        <taxon>Ditylenchus</taxon>
    </lineage>
</organism>
<accession>A0A915DYV9</accession>
<keyword evidence="1" id="KW-1185">Reference proteome</keyword>
<proteinExistence type="predicted"/>
<evidence type="ECO:0000313" key="2">
    <source>
        <dbReference type="WBParaSite" id="jg24158"/>
    </source>
</evidence>